<dbReference type="Gene3D" id="3.40.50.300">
    <property type="entry name" value="P-loop containing nucleotide triphosphate hydrolases"/>
    <property type="match status" value="1"/>
</dbReference>
<evidence type="ECO:0000259" key="1">
    <source>
        <dbReference type="Pfam" id="PF00931"/>
    </source>
</evidence>
<gene>
    <name evidence="2" type="ORF">ACH5RR_028426</name>
</gene>
<protein>
    <recommendedName>
        <fullName evidence="1">NB-ARC domain-containing protein</fullName>
    </recommendedName>
</protein>
<feature type="domain" description="NB-ARC" evidence="1">
    <location>
        <begin position="53"/>
        <end position="117"/>
    </location>
</feature>
<dbReference type="Proteomes" id="UP001630127">
    <property type="component" value="Unassembled WGS sequence"/>
</dbReference>
<reference evidence="2 3" key="1">
    <citation type="submission" date="2024-11" db="EMBL/GenBank/DDBJ databases">
        <title>A near-complete genome assembly of Cinchona calisaya.</title>
        <authorList>
            <person name="Lian D.C."/>
            <person name="Zhao X.W."/>
            <person name="Wei L."/>
        </authorList>
    </citation>
    <scope>NUCLEOTIDE SEQUENCE [LARGE SCALE GENOMIC DNA]</scope>
    <source>
        <tissue evidence="2">Nenye</tissue>
    </source>
</reference>
<evidence type="ECO:0000313" key="3">
    <source>
        <dbReference type="Proteomes" id="UP001630127"/>
    </source>
</evidence>
<dbReference type="InterPro" id="IPR027417">
    <property type="entry name" value="P-loop_NTPase"/>
</dbReference>
<comment type="caution">
    <text evidence="2">The sequence shown here is derived from an EMBL/GenBank/DDBJ whole genome shotgun (WGS) entry which is preliminary data.</text>
</comment>
<dbReference type="SUPFAM" id="SSF52540">
    <property type="entry name" value="P-loop containing nucleoside triphosphate hydrolases"/>
    <property type="match status" value="1"/>
</dbReference>
<dbReference type="EMBL" id="JBJUIK010000012">
    <property type="protein sequence ID" value="KAL3509025.1"/>
    <property type="molecule type" value="Genomic_DNA"/>
</dbReference>
<dbReference type="InterPro" id="IPR002182">
    <property type="entry name" value="NB-ARC"/>
</dbReference>
<dbReference type="AlphaFoldDB" id="A0ABD2YSE1"/>
<accession>A0ABD2YSE1</accession>
<organism evidence="2 3">
    <name type="scientific">Cinchona calisaya</name>
    <dbReference type="NCBI Taxonomy" id="153742"/>
    <lineage>
        <taxon>Eukaryota</taxon>
        <taxon>Viridiplantae</taxon>
        <taxon>Streptophyta</taxon>
        <taxon>Embryophyta</taxon>
        <taxon>Tracheophyta</taxon>
        <taxon>Spermatophyta</taxon>
        <taxon>Magnoliopsida</taxon>
        <taxon>eudicotyledons</taxon>
        <taxon>Gunneridae</taxon>
        <taxon>Pentapetalae</taxon>
        <taxon>asterids</taxon>
        <taxon>lamiids</taxon>
        <taxon>Gentianales</taxon>
        <taxon>Rubiaceae</taxon>
        <taxon>Cinchonoideae</taxon>
        <taxon>Cinchoneae</taxon>
        <taxon>Cinchona</taxon>
    </lineage>
</organism>
<dbReference type="PANTHER" id="PTHR19338">
    <property type="entry name" value="TRANSLOCASE OF INNER MITOCHONDRIAL MEMBRANE 13 HOMOLOG"/>
    <property type="match status" value="1"/>
</dbReference>
<dbReference type="PANTHER" id="PTHR19338:SF73">
    <property type="entry name" value="DISEASE RESISTANCE PROTEIN RGA2-LIKE"/>
    <property type="match status" value="1"/>
</dbReference>
<name>A0ABD2YSE1_9GENT</name>
<dbReference type="Pfam" id="PF00931">
    <property type="entry name" value="NB-ARC"/>
    <property type="match status" value="1"/>
</dbReference>
<keyword evidence="3" id="KW-1185">Reference proteome</keyword>
<evidence type="ECO:0000313" key="2">
    <source>
        <dbReference type="EMBL" id="KAL3509025.1"/>
    </source>
</evidence>
<proteinExistence type="predicted"/>
<sequence>MKLIMEQISGSNIIGGLPSCHCFTRPEFHKTSSLMPSKGKLPVTHEVVVGFDDEAKTVVDRLIRGSEQLEVVPIVGMPGLGETTFAKKVFNNPSVLHHFDIHFWCSVSQVYNKKNVLL</sequence>